<feature type="transmembrane region" description="Helical" evidence="1">
    <location>
        <begin position="116"/>
        <end position="136"/>
    </location>
</feature>
<dbReference type="InterPro" id="IPR036259">
    <property type="entry name" value="MFS_trans_sf"/>
</dbReference>
<dbReference type="Proteomes" id="UP000196759">
    <property type="component" value="Chromosome"/>
</dbReference>
<evidence type="ECO:0000256" key="1">
    <source>
        <dbReference type="SAM" id="Phobius"/>
    </source>
</evidence>
<keyword evidence="1" id="KW-0812">Transmembrane</keyword>
<name>A0A1Z3CE97_FUSNP</name>
<keyword evidence="3" id="KW-1185">Reference proteome</keyword>
<dbReference type="EMBL" id="CP021934">
    <property type="protein sequence ID" value="ASC01927.1"/>
    <property type="molecule type" value="Genomic_DNA"/>
</dbReference>
<keyword evidence="1" id="KW-0472">Membrane</keyword>
<keyword evidence="1" id="KW-1133">Transmembrane helix</keyword>
<sequence length="246" mass="29917">MRKVKMYYHIVKKDGLKYKDLDIKEVDKIIKKEKLNFNNSRIYSSIEDLEHTFKIFEDKEGKNLPQTLDRNEIRISDILSCNQKKKYLKNCSYDFFLKIFNSSFKPRGKVFLNKTYIIWIMLLSTFLNRYLFYILYKNYYSFTSFKLLFGFNVKPLWYITLIYILVPLSLILFVWYRDKYFKKNYLIIFIILMIIINEIIAYTIGDIIEDITKNFGGLIAIIVGLIFTQIFYNFFRRLSYNKFKDF</sequence>
<reference evidence="2 3" key="1">
    <citation type="submission" date="2017-06" db="EMBL/GenBank/DDBJ databases">
        <title>Draft genome sequence of Fusobacterium nucleatum subsp. polymorphum KCOM 1260 (=ChDC F218).</title>
        <authorList>
            <person name="Kook J.-K."/>
            <person name="Park S.-N."/>
            <person name="Lim Y.K."/>
            <person name="Roh H."/>
        </authorList>
    </citation>
    <scope>NUCLEOTIDE SEQUENCE [LARGE SCALE GENOMIC DNA]</scope>
    <source>
        <strain evidence="3">KCOM 1260 (ChDC F218)</strain>
    </source>
</reference>
<accession>A0A1Z3CE97</accession>
<evidence type="ECO:0000313" key="3">
    <source>
        <dbReference type="Proteomes" id="UP000196759"/>
    </source>
</evidence>
<dbReference type="SUPFAM" id="SSF103473">
    <property type="entry name" value="MFS general substrate transporter"/>
    <property type="match status" value="1"/>
</dbReference>
<feature type="transmembrane region" description="Helical" evidence="1">
    <location>
        <begin position="216"/>
        <end position="235"/>
    </location>
</feature>
<proteinExistence type="predicted"/>
<evidence type="ECO:0000313" key="2">
    <source>
        <dbReference type="EMBL" id="ASC01927.1"/>
    </source>
</evidence>
<gene>
    <name evidence="2" type="ORF">CBG50_00480</name>
</gene>
<organism evidence="2 3">
    <name type="scientific">Fusobacterium nucleatum subsp. polymorphum</name>
    <name type="common">Fusobacterium polymorphum</name>
    <dbReference type="NCBI Taxonomy" id="76857"/>
    <lineage>
        <taxon>Bacteria</taxon>
        <taxon>Fusobacteriati</taxon>
        <taxon>Fusobacteriota</taxon>
        <taxon>Fusobacteriia</taxon>
        <taxon>Fusobacteriales</taxon>
        <taxon>Fusobacteriaceae</taxon>
        <taxon>Fusobacterium</taxon>
    </lineage>
</organism>
<protein>
    <submittedName>
        <fullName evidence="2">Uncharacterized protein</fullName>
    </submittedName>
</protein>
<feature type="transmembrane region" description="Helical" evidence="1">
    <location>
        <begin position="185"/>
        <end position="204"/>
    </location>
</feature>
<feature type="transmembrane region" description="Helical" evidence="1">
    <location>
        <begin position="156"/>
        <end position="176"/>
    </location>
</feature>
<dbReference type="AlphaFoldDB" id="A0A1Z3CE97"/>